<dbReference type="Proteomes" id="UP000671960">
    <property type="component" value="Chromosome"/>
</dbReference>
<dbReference type="InterPro" id="IPR007815">
    <property type="entry name" value="Emycin_Estase"/>
</dbReference>
<dbReference type="Pfam" id="PF05139">
    <property type="entry name" value="Erythro_esteras"/>
    <property type="match status" value="1"/>
</dbReference>
<dbReference type="SUPFAM" id="SSF159501">
    <property type="entry name" value="EreA/ChaN-like"/>
    <property type="match status" value="1"/>
</dbReference>
<reference evidence="1 2" key="1">
    <citation type="submission" date="2020-03" db="EMBL/GenBank/DDBJ databases">
        <authorList>
            <person name="Bakhshi Ganjeh M."/>
        </authorList>
    </citation>
    <scope>NUCLEOTIDE SEQUENCE [LARGE SCALE GENOMIC DNA]</scope>
    <source>
        <strain evidence="2">Iran 50</strain>
    </source>
</reference>
<dbReference type="RefSeq" id="WP_208227637.1">
    <property type="nucleotide sequence ID" value="NZ_CP050854.1"/>
</dbReference>
<evidence type="ECO:0000313" key="1">
    <source>
        <dbReference type="EMBL" id="QTF09182.1"/>
    </source>
</evidence>
<proteinExistence type="predicted"/>
<name>A0ABX7UX50_9GAMM</name>
<protein>
    <submittedName>
        <fullName evidence="1">Erythromycin esterase family protein</fullName>
    </submittedName>
</protein>
<evidence type="ECO:0000313" key="2">
    <source>
        <dbReference type="Proteomes" id="UP000671960"/>
    </source>
</evidence>
<gene>
    <name evidence="1" type="ORF">HC231_15710</name>
</gene>
<keyword evidence="2" id="KW-1185">Reference proteome</keyword>
<dbReference type="EMBL" id="CP050854">
    <property type="protein sequence ID" value="QTF09182.1"/>
    <property type="molecule type" value="Genomic_DNA"/>
</dbReference>
<organism evidence="1 2">
    <name type="scientific">Brenneria izadpanahii</name>
    <dbReference type="NCBI Taxonomy" id="2722756"/>
    <lineage>
        <taxon>Bacteria</taxon>
        <taxon>Pseudomonadati</taxon>
        <taxon>Pseudomonadota</taxon>
        <taxon>Gammaproteobacteria</taxon>
        <taxon>Enterobacterales</taxon>
        <taxon>Pectobacteriaceae</taxon>
        <taxon>Brenneria</taxon>
    </lineage>
</organism>
<accession>A0ABX7UX50</accession>
<sequence length="279" mass="31890">MWRAYHPEKRITFIGEAIHGVGAFTTFKLDFARRYCGKNWVWVFEADHLGMALSHANQEPARARLINFPAVMRTKKMLGLLRRGIDAGIPCLGADIIPRRPLASFPAAWSARRTRQMALFHKIRRSDGYFARRDRYMARQVRRIAGHYADAPLLVMMHNMHIKRCGSREMPPLRLRSVREHLARSFPGQMESIALLARQGSACHNDLTPFSFVIDDPRSAEVFLTAAEQPPCLAAAADIPSEYVAWHHAFERETRPVREQYEWCAVFAHVSAPVLTPCE</sequence>